<keyword evidence="8" id="KW-1185">Reference proteome</keyword>
<proteinExistence type="predicted"/>
<protein>
    <submittedName>
        <fullName evidence="7">Sulfate transporter</fullName>
    </submittedName>
</protein>
<feature type="transmembrane region" description="Helical" evidence="5">
    <location>
        <begin position="408"/>
        <end position="439"/>
    </location>
</feature>
<feature type="transmembrane region" description="Helical" evidence="5">
    <location>
        <begin position="187"/>
        <end position="204"/>
    </location>
</feature>
<dbReference type="PROSITE" id="PS50801">
    <property type="entry name" value="STAS"/>
    <property type="match status" value="1"/>
</dbReference>
<keyword evidence="4 5" id="KW-0472">Membrane</keyword>
<feature type="transmembrane region" description="Helical" evidence="5">
    <location>
        <begin position="225"/>
        <end position="245"/>
    </location>
</feature>
<dbReference type="InterPro" id="IPR029021">
    <property type="entry name" value="Prot-tyrosine_phosphatase-like"/>
</dbReference>
<dbReference type="Gene3D" id="3.30.750.24">
    <property type="entry name" value="STAS domain"/>
    <property type="match status" value="1"/>
</dbReference>
<dbReference type="PANTHER" id="PTHR11814">
    <property type="entry name" value="SULFATE TRANSPORTER"/>
    <property type="match status" value="1"/>
</dbReference>
<dbReference type="Pfam" id="PF04273">
    <property type="entry name" value="BLH_phosphatase"/>
    <property type="match status" value="1"/>
</dbReference>
<gene>
    <name evidence="7" type="ORF">MOMA_00250</name>
</gene>
<evidence type="ECO:0000256" key="4">
    <source>
        <dbReference type="ARBA" id="ARBA00023136"/>
    </source>
</evidence>
<evidence type="ECO:0000256" key="3">
    <source>
        <dbReference type="ARBA" id="ARBA00022989"/>
    </source>
</evidence>
<evidence type="ECO:0000256" key="1">
    <source>
        <dbReference type="ARBA" id="ARBA00004141"/>
    </source>
</evidence>
<dbReference type="Pfam" id="PF00916">
    <property type="entry name" value="Sulfate_transp"/>
    <property type="match status" value="1"/>
</dbReference>
<dbReference type="InterPro" id="IPR036513">
    <property type="entry name" value="STAS_dom_sf"/>
</dbReference>
<comment type="subcellular location">
    <subcellularLocation>
        <location evidence="1">Membrane</location>
        <topology evidence="1">Multi-pass membrane protein</topology>
    </subcellularLocation>
</comment>
<dbReference type="InterPro" id="IPR005939">
    <property type="entry name" value="BLH_phosphatase-like"/>
</dbReference>
<feature type="transmembrane region" description="Helical" evidence="5">
    <location>
        <begin position="61"/>
        <end position="89"/>
    </location>
</feature>
<accession>L2F7P1</accession>
<keyword evidence="3 5" id="KW-1133">Transmembrane helix</keyword>
<evidence type="ECO:0000313" key="8">
    <source>
        <dbReference type="Proteomes" id="UP000023795"/>
    </source>
</evidence>
<dbReference type="eggNOG" id="COG0659">
    <property type="taxonomic scope" value="Bacteria"/>
</dbReference>
<dbReference type="eggNOG" id="COG3453">
    <property type="taxonomic scope" value="Bacteria"/>
</dbReference>
<feature type="transmembrane region" description="Helical" evidence="5">
    <location>
        <begin position="109"/>
        <end position="130"/>
    </location>
</feature>
<sequence>MSVFFKHMIQSIQNLWQAPYWITHYQKNHLSQDLLAGLIVGIVVIPQSLGYAVLAGLPPIYGLYASIVPVLVYAWVGSSAVNAVGAVSLTAVMTAQSLSDYKHLPVDEYAHLAAGLALLVGVLLTLANMFRLGWVTQFISRGVTAGFVSGASLLIFISQIKVITHIPITGNTVLENAVSLWQHFDDFHLPTFVVGSVSLAVFWLNRSHFPKWFAHLPIPRSMIALLCRMLPLFWVILVIIFSQIFGFDRLNIALVNPIAQDLPVPVLPMMDLKTLIQLLPSATLIALISFVSSHAVASSFAKQYKQPFSANQELKGLGLANVIGSFFQSFAVTGGLSRTAINVATGAKTPLASVISACVMVLTLLFFGKALAPLPYAVLGAMIMASIVSMIDLQTLRYALKFDKLDALAFLATASSVLIFGLNTGLIVGILVSFAGLIWQSSHPHIAVVGQIGDTGHFRNVRRHQVTKHDKLLIIRIDESLFYGNATSVRTFIEQQLTNAHYEHLILMLSAVNHVDLTAQEMLSELNTALQTHNITLHFSEIKGPVMDILEQTPVIQKLNGQVFLSTQQAVKTLTENLISKTQSSKGATMSNNTTFSPQITPNDIANIKAQGYKTIINNRPDGEEPNQPLNADIEKMAHELGIAYYFQPVIPSQINQQDCKDFANIFNKAEKPVFMFCRTGNRCNILFQATEQLDLLT</sequence>
<evidence type="ECO:0000259" key="6">
    <source>
        <dbReference type="PROSITE" id="PS50801"/>
    </source>
</evidence>
<dbReference type="GO" id="GO:0016787">
    <property type="term" value="F:hydrolase activity"/>
    <property type="evidence" value="ECO:0007669"/>
    <property type="project" value="InterPro"/>
</dbReference>
<dbReference type="STRING" id="1230338.MOMA_00250"/>
<organism evidence="7 8">
    <name type="scientific">Moraxella macacae 0408225</name>
    <dbReference type="NCBI Taxonomy" id="1230338"/>
    <lineage>
        <taxon>Bacteria</taxon>
        <taxon>Pseudomonadati</taxon>
        <taxon>Pseudomonadota</taxon>
        <taxon>Gammaproteobacteria</taxon>
        <taxon>Moraxellales</taxon>
        <taxon>Moraxellaceae</taxon>
        <taxon>Moraxella</taxon>
    </lineage>
</organism>
<dbReference type="GO" id="GO:0016020">
    <property type="term" value="C:membrane"/>
    <property type="evidence" value="ECO:0007669"/>
    <property type="project" value="UniProtKB-SubCell"/>
</dbReference>
<dbReference type="InterPro" id="IPR011547">
    <property type="entry name" value="SLC26A/SulP_dom"/>
</dbReference>
<feature type="transmembrane region" description="Helical" evidence="5">
    <location>
        <begin position="275"/>
        <end position="297"/>
    </location>
</feature>
<dbReference type="CDD" id="cd07042">
    <property type="entry name" value="STAS_SulP_like_sulfate_transporter"/>
    <property type="match status" value="1"/>
</dbReference>
<dbReference type="Pfam" id="PF01740">
    <property type="entry name" value="STAS"/>
    <property type="match status" value="1"/>
</dbReference>
<feature type="domain" description="STAS" evidence="6">
    <location>
        <begin position="462"/>
        <end position="574"/>
    </location>
</feature>
<evidence type="ECO:0000256" key="5">
    <source>
        <dbReference type="SAM" id="Phobius"/>
    </source>
</evidence>
<dbReference type="RefSeq" id="WP_009501172.1">
    <property type="nucleotide sequence ID" value="NZ_ANIN01000001.1"/>
</dbReference>
<feature type="transmembrane region" description="Helical" evidence="5">
    <location>
        <begin position="351"/>
        <end position="368"/>
    </location>
</feature>
<comment type="caution">
    <text evidence="7">The sequence shown here is derived from an EMBL/GenBank/DDBJ whole genome shotgun (WGS) entry which is preliminary data.</text>
</comment>
<dbReference type="Proteomes" id="UP000023795">
    <property type="component" value="Unassembled WGS sequence"/>
</dbReference>
<reference evidence="7 8" key="1">
    <citation type="journal article" date="2013" name="Genome Announc.">
        <title>Genome Sequence of Moraxella macacae 0408225, a Novel Bacterial Species Isolated from a Cynomolgus Macaque with Epistaxis.</title>
        <authorList>
            <person name="Ladner J.T."/>
            <person name="Whitehouse C.A."/>
            <person name="Koroleva G.I."/>
            <person name="Palacios G.F."/>
        </authorList>
    </citation>
    <scope>NUCLEOTIDE SEQUENCE [LARGE SCALE GENOMIC DNA]</scope>
    <source>
        <strain evidence="7 8">0408225</strain>
    </source>
</reference>
<dbReference type="Gene3D" id="3.90.190.10">
    <property type="entry name" value="Protein tyrosine phosphatase superfamily"/>
    <property type="match status" value="1"/>
</dbReference>
<dbReference type="GO" id="GO:0055085">
    <property type="term" value="P:transmembrane transport"/>
    <property type="evidence" value="ECO:0007669"/>
    <property type="project" value="InterPro"/>
</dbReference>
<dbReference type="OrthoDB" id="9769739at2"/>
<dbReference type="PATRIC" id="fig|1230338.3.peg.48"/>
<feature type="transmembrane region" description="Helical" evidence="5">
    <location>
        <begin position="34"/>
        <end position="54"/>
    </location>
</feature>
<feature type="transmembrane region" description="Helical" evidence="5">
    <location>
        <begin position="374"/>
        <end position="396"/>
    </location>
</feature>
<feature type="transmembrane region" description="Helical" evidence="5">
    <location>
        <begin position="142"/>
        <end position="167"/>
    </location>
</feature>
<dbReference type="InterPro" id="IPR002645">
    <property type="entry name" value="STAS_dom"/>
</dbReference>
<dbReference type="AlphaFoldDB" id="L2F7P1"/>
<name>L2F7P1_9GAMM</name>
<dbReference type="SUPFAM" id="SSF52091">
    <property type="entry name" value="SpoIIaa-like"/>
    <property type="match status" value="1"/>
</dbReference>
<dbReference type="InterPro" id="IPR001902">
    <property type="entry name" value="SLC26A/SulP_fam"/>
</dbReference>
<evidence type="ECO:0000256" key="2">
    <source>
        <dbReference type="ARBA" id="ARBA00022692"/>
    </source>
</evidence>
<dbReference type="EMBL" id="ANIN01000001">
    <property type="protein sequence ID" value="ELA08796.1"/>
    <property type="molecule type" value="Genomic_DNA"/>
</dbReference>
<keyword evidence="2 5" id="KW-0812">Transmembrane</keyword>
<dbReference type="NCBIfam" id="TIGR01244">
    <property type="entry name" value="TIGR01244 family sulfur transferase"/>
    <property type="match status" value="1"/>
</dbReference>
<evidence type="ECO:0000313" key="7">
    <source>
        <dbReference type="EMBL" id="ELA08796.1"/>
    </source>
</evidence>